<sequence>MSRARDICAKQFHGCRDEGRFKFTNYHLSLKNNPQLCRFSH</sequence>
<accession>A0A0V1F743</accession>
<dbReference type="Proteomes" id="UP000054995">
    <property type="component" value="Unassembled WGS sequence"/>
</dbReference>
<protein>
    <submittedName>
        <fullName evidence="1">Uncharacterized protein</fullName>
    </submittedName>
</protein>
<name>A0A0V1F743_TRIPS</name>
<comment type="caution">
    <text evidence="1">The sequence shown here is derived from an EMBL/GenBank/DDBJ whole genome shotgun (WGS) entry which is preliminary data.</text>
</comment>
<evidence type="ECO:0000313" key="2">
    <source>
        <dbReference type="Proteomes" id="UP000054995"/>
    </source>
</evidence>
<organism evidence="1 2">
    <name type="scientific">Trichinella pseudospiralis</name>
    <name type="common">Parasitic roundworm</name>
    <dbReference type="NCBI Taxonomy" id="6337"/>
    <lineage>
        <taxon>Eukaryota</taxon>
        <taxon>Metazoa</taxon>
        <taxon>Ecdysozoa</taxon>
        <taxon>Nematoda</taxon>
        <taxon>Enoplea</taxon>
        <taxon>Dorylaimia</taxon>
        <taxon>Trichinellida</taxon>
        <taxon>Trichinellidae</taxon>
        <taxon>Trichinella</taxon>
    </lineage>
</organism>
<dbReference type="EMBL" id="JYDT01000190">
    <property type="protein sequence ID" value="KRY82026.1"/>
    <property type="molecule type" value="Genomic_DNA"/>
</dbReference>
<dbReference type="AlphaFoldDB" id="A0A0V1F743"/>
<proteinExistence type="predicted"/>
<reference evidence="1 2" key="1">
    <citation type="submission" date="2015-01" db="EMBL/GenBank/DDBJ databases">
        <title>Evolution of Trichinella species and genotypes.</title>
        <authorList>
            <person name="Korhonen P.K."/>
            <person name="Edoardo P."/>
            <person name="Giuseppe L.R."/>
            <person name="Gasser R.B."/>
        </authorList>
    </citation>
    <scope>NUCLEOTIDE SEQUENCE [LARGE SCALE GENOMIC DNA]</scope>
    <source>
        <strain evidence="1">ISS470</strain>
    </source>
</reference>
<evidence type="ECO:0000313" key="1">
    <source>
        <dbReference type="EMBL" id="KRY82026.1"/>
    </source>
</evidence>
<keyword evidence="2" id="KW-1185">Reference proteome</keyword>
<gene>
    <name evidence="1" type="ORF">T4D_2686</name>
</gene>